<protein>
    <submittedName>
        <fullName evidence="1">Uncharacterized protein</fullName>
    </submittedName>
</protein>
<reference evidence="1 2" key="2">
    <citation type="journal article" date="2022" name="Mol. Ecol. Resour.">
        <title>The genomes of chicory, endive, great burdock and yacon provide insights into Asteraceae paleo-polyploidization history and plant inulin production.</title>
        <authorList>
            <person name="Fan W."/>
            <person name="Wang S."/>
            <person name="Wang H."/>
            <person name="Wang A."/>
            <person name="Jiang F."/>
            <person name="Liu H."/>
            <person name="Zhao H."/>
            <person name="Xu D."/>
            <person name="Zhang Y."/>
        </authorList>
    </citation>
    <scope>NUCLEOTIDE SEQUENCE [LARGE SCALE GENOMIC DNA]</scope>
    <source>
        <strain evidence="2">cv. Punajuju</strain>
        <tissue evidence="1">Leaves</tissue>
    </source>
</reference>
<keyword evidence="2" id="KW-1185">Reference proteome</keyword>
<reference evidence="2" key="1">
    <citation type="journal article" date="2022" name="Mol. Ecol. Resour.">
        <title>The genomes of chicory, endive, great burdock and yacon provide insights into Asteraceae palaeo-polyploidization history and plant inulin production.</title>
        <authorList>
            <person name="Fan W."/>
            <person name="Wang S."/>
            <person name="Wang H."/>
            <person name="Wang A."/>
            <person name="Jiang F."/>
            <person name="Liu H."/>
            <person name="Zhao H."/>
            <person name="Xu D."/>
            <person name="Zhang Y."/>
        </authorList>
    </citation>
    <scope>NUCLEOTIDE SEQUENCE [LARGE SCALE GENOMIC DNA]</scope>
    <source>
        <strain evidence="2">cv. Punajuju</strain>
    </source>
</reference>
<dbReference type="Proteomes" id="UP001055811">
    <property type="component" value="Linkage Group LG06"/>
</dbReference>
<organism evidence="1 2">
    <name type="scientific">Cichorium intybus</name>
    <name type="common">Chicory</name>
    <dbReference type="NCBI Taxonomy" id="13427"/>
    <lineage>
        <taxon>Eukaryota</taxon>
        <taxon>Viridiplantae</taxon>
        <taxon>Streptophyta</taxon>
        <taxon>Embryophyta</taxon>
        <taxon>Tracheophyta</taxon>
        <taxon>Spermatophyta</taxon>
        <taxon>Magnoliopsida</taxon>
        <taxon>eudicotyledons</taxon>
        <taxon>Gunneridae</taxon>
        <taxon>Pentapetalae</taxon>
        <taxon>asterids</taxon>
        <taxon>campanulids</taxon>
        <taxon>Asterales</taxon>
        <taxon>Asteraceae</taxon>
        <taxon>Cichorioideae</taxon>
        <taxon>Cichorieae</taxon>
        <taxon>Cichoriinae</taxon>
        <taxon>Cichorium</taxon>
    </lineage>
</organism>
<evidence type="ECO:0000313" key="2">
    <source>
        <dbReference type="Proteomes" id="UP001055811"/>
    </source>
</evidence>
<proteinExistence type="predicted"/>
<evidence type="ECO:0000313" key="1">
    <source>
        <dbReference type="EMBL" id="KAI3723298.1"/>
    </source>
</evidence>
<name>A0ACB9BMN9_CICIN</name>
<dbReference type="EMBL" id="CM042014">
    <property type="protein sequence ID" value="KAI3723298.1"/>
    <property type="molecule type" value="Genomic_DNA"/>
</dbReference>
<gene>
    <name evidence="1" type="ORF">L2E82_34776</name>
</gene>
<comment type="caution">
    <text evidence="1">The sequence shown here is derived from an EMBL/GenBank/DDBJ whole genome shotgun (WGS) entry which is preliminary data.</text>
</comment>
<accession>A0ACB9BMN9</accession>
<sequence>MAFGKLATALTVIFFVSVIALIVELLYVLWRHRSFRRHSSPPPPISSGDQNPDFPTADTASKELLYFFCLKPHIPDDPSERPNKNGDVSAQNDPVVDVFKLLEANGPSRFLCTIKEEDKEDVDSTSEAHFVNGSATENINLQSGPELAEKPAAVEEEVAVTVDEDDGNTKTEFSTPCESPSFFTPAGSPSRDLMELDFVVSFHGIGKRNDR</sequence>